<protein>
    <submittedName>
        <fullName evidence="3">Uncharacterized protein</fullName>
    </submittedName>
</protein>
<evidence type="ECO:0000256" key="2">
    <source>
        <dbReference type="SAM" id="SignalP"/>
    </source>
</evidence>
<organism evidence="3 4">
    <name type="scientific">Pontiella agarivorans</name>
    <dbReference type="NCBI Taxonomy" id="3038953"/>
    <lineage>
        <taxon>Bacteria</taxon>
        <taxon>Pseudomonadati</taxon>
        <taxon>Kiritimatiellota</taxon>
        <taxon>Kiritimatiellia</taxon>
        <taxon>Kiritimatiellales</taxon>
        <taxon>Pontiellaceae</taxon>
        <taxon>Pontiella</taxon>
    </lineage>
</organism>
<feature type="region of interest" description="Disordered" evidence="1">
    <location>
        <begin position="1465"/>
        <end position="1486"/>
    </location>
</feature>
<dbReference type="InterPro" id="IPR011050">
    <property type="entry name" value="Pectin_lyase_fold/virulence"/>
</dbReference>
<evidence type="ECO:0000313" key="3">
    <source>
        <dbReference type="EMBL" id="MDZ8118533.1"/>
    </source>
</evidence>
<dbReference type="EMBL" id="JARVCO010000010">
    <property type="protein sequence ID" value="MDZ8118533.1"/>
    <property type="molecule type" value="Genomic_DNA"/>
</dbReference>
<feature type="chain" id="PRO_5045451436" evidence="2">
    <location>
        <begin position="22"/>
        <end position="1539"/>
    </location>
</feature>
<keyword evidence="4" id="KW-1185">Reference proteome</keyword>
<dbReference type="SUPFAM" id="SSF51126">
    <property type="entry name" value="Pectin lyase-like"/>
    <property type="match status" value="1"/>
</dbReference>
<comment type="caution">
    <text evidence="3">The sequence shown here is derived from an EMBL/GenBank/DDBJ whole genome shotgun (WGS) entry which is preliminary data.</text>
</comment>
<dbReference type="RefSeq" id="WP_322608332.1">
    <property type="nucleotide sequence ID" value="NZ_JARVCO010000010.1"/>
</dbReference>
<keyword evidence="2" id="KW-0732">Signal</keyword>
<evidence type="ECO:0000313" key="4">
    <source>
        <dbReference type="Proteomes" id="UP001290861"/>
    </source>
</evidence>
<gene>
    <name evidence="3" type="ORF">P9H32_07820</name>
</gene>
<name>A0ABU5MWH4_9BACT</name>
<feature type="signal peptide" evidence="2">
    <location>
        <begin position="1"/>
        <end position="21"/>
    </location>
</feature>
<evidence type="ECO:0000256" key="1">
    <source>
        <dbReference type="SAM" id="MobiDB-lite"/>
    </source>
</evidence>
<sequence>MKYNPVAPVIILLSTTFLATAQNAFEKTPLLKRTPAEYAAAVEQALSNEQPDQAYLNARAWQRSAPGEIPPLTAMAGAYLDFGAPAAALQTLEYALALGPDAAEVRRIEALKIQALLEAGDYSAAWANVREYLRTAAPEDPFVPILAELQWTAFGGAVAAGPMAAVYERSGSIEIPLTAARIDAEYRALLTDRLSAFRQAQKSKDPEAVSSAADALIRFLWLAHYRPDPSRSGQFFTPLNDAPDTKQALKDLSYAEHAARAVALLEWAPVQESYNEQKRRKALENYLPEPPDVMPDPEIKAFLLEAPNKWAELEAAAQPLLEKADAAVTEPELIESIDELMTLKNTQLFPLQAQARNHALVLKVWLEYLDAEPEEYPLYQEIRAFEKQLAAAEIFREIDRRLEPALTGNDALSLPRRLAMVYFDAEQAFADAPLENIASSDAPALEDFDPLILQNRMTSNLWKKRRAAAEALQDWQEIAWSGFEAEAEQPEKQRTWIEPLIAENDAVIDESLAGMKNGSTEEKAAAVLDLQEALRRDPTHLTGLSALYRHFLEAEQDDFAAGVLEQLWRLCPSGFSVDDDGLALSARVGNWPLLLSLCDHRLLRSETDIQALLHRQVAALALNLNGLTLDATPAFNGTVYSDQSRLLHAMALTLQLMDYKAFTGPLTGLQPVVKQLNAGEGDDTLRLWIALGLKLKPEVFRFDDLSFETLAAGATPALQQHLNFIQGKTEAESYLAAMRNTEDEATAQFLYHFLAGQQPGDPQHLAALGGLSGHRDLPLYFRAKAAGLAAAGNDPAIPLRISDPFYTPWNLKNWNAVWSALAPGQQLMALGSVELPEDTTPLPVLRISKPPRNRMTYLSGTTPFHSRLWELDGVSVSSSHPTAKVWTLEEGGVAAISRGLVEGRTFRGKGSVWIEASDVVGAGGSAAGLYLVDVQSRDSSFDLYGSFEADQLVSAQSRFRFVDDGSTGGRVSRSVFATDHADLFKLQPATALAIDDCRIFASVELDPDLGKIAFRNSSLSGAAQPKLSVSAGLNVTALNLEGPADYTVSNATEFHDALAAVQPGGRIDLAPGTILLEKAVQVPEGIIIRGSADAENPSTLTVPNASKINPVITTSAGDLWLENLTLSVETAVRDGRFKIADSLGNRKALRAAPGSRLFLRNVEFASWDHRNSFGRNAIVADNAQVFFTEQVPGSLQVANGGRIDFIQGKYATGPISLSGRGRIYGNHTSGSELLVSGTGLRFHGGSLDPKKMSYTDGAGDPRTLAWRTLARDNVNSILDELSRQLPDQLNRAADQDARIELFKAAAQRISPPLAAAQLKPADAARLISRSLNPVLTRRPEETPYYFEALYVRRPHLPSTVYRAHFQMLDKSIQQQIKAYFTALSGSLDRRGSDEFSAGERSALASFMSKYPVGHAQHARAIAAFSRGDTLYEFQSRLAEEEKQRRIRAKYEARLAAQRAQAAEAARQAAMYQPPPKPRPWWNSGNYNAGYTPQQPYTSKYISKQKPYRGSADQQLRNYKNQLNKKIYNRGRDYGRQNYY</sequence>
<dbReference type="Proteomes" id="UP001290861">
    <property type="component" value="Unassembled WGS sequence"/>
</dbReference>
<proteinExistence type="predicted"/>
<accession>A0ABU5MWH4</accession>
<reference evidence="3 4" key="1">
    <citation type="journal article" date="2024" name="Appl. Environ. Microbiol.">
        <title>Pontiella agarivorans sp. nov., a novel marine anaerobic bacterium capable of degrading macroalgal polysaccharides and fixing nitrogen.</title>
        <authorList>
            <person name="Liu N."/>
            <person name="Kivenson V."/>
            <person name="Peng X."/>
            <person name="Cui Z."/>
            <person name="Lankiewicz T.S."/>
            <person name="Gosselin K.M."/>
            <person name="English C.J."/>
            <person name="Blair E.M."/>
            <person name="O'Malley M.A."/>
            <person name="Valentine D.L."/>
        </authorList>
    </citation>
    <scope>NUCLEOTIDE SEQUENCE [LARGE SCALE GENOMIC DNA]</scope>
    <source>
        <strain evidence="3 4">NLcol2</strain>
    </source>
</reference>